<dbReference type="PANTHER" id="PTHR13379:SF0">
    <property type="entry name" value="UPF0415 PROTEIN C7ORF25"/>
    <property type="match status" value="1"/>
</dbReference>
<evidence type="ECO:0000313" key="2">
    <source>
        <dbReference type="Proteomes" id="UP001213000"/>
    </source>
</evidence>
<proteinExistence type="predicted"/>
<keyword evidence="2" id="KW-1185">Reference proteome</keyword>
<organism evidence="1 2">
    <name type="scientific">Leucocoprinus birnbaumii</name>
    <dbReference type="NCBI Taxonomy" id="56174"/>
    <lineage>
        <taxon>Eukaryota</taxon>
        <taxon>Fungi</taxon>
        <taxon>Dikarya</taxon>
        <taxon>Basidiomycota</taxon>
        <taxon>Agaricomycotina</taxon>
        <taxon>Agaricomycetes</taxon>
        <taxon>Agaricomycetidae</taxon>
        <taxon>Agaricales</taxon>
        <taxon>Agaricineae</taxon>
        <taxon>Agaricaceae</taxon>
        <taxon>Leucocoprinus</taxon>
    </lineage>
</organism>
<reference evidence="1" key="1">
    <citation type="submission" date="2022-07" db="EMBL/GenBank/DDBJ databases">
        <title>Genome Sequence of Leucocoprinus birnbaumii.</title>
        <authorList>
            <person name="Buettner E."/>
        </authorList>
    </citation>
    <scope>NUCLEOTIDE SEQUENCE</scope>
    <source>
        <strain evidence="1">VT141</strain>
    </source>
</reference>
<gene>
    <name evidence="1" type="ORF">NP233_g910</name>
</gene>
<protein>
    <recommendedName>
        <fullName evidence="3">DUF1308 domain-containing protein</fullName>
    </recommendedName>
</protein>
<evidence type="ECO:0000313" key="1">
    <source>
        <dbReference type="EMBL" id="KAJ3575707.1"/>
    </source>
</evidence>
<dbReference type="Proteomes" id="UP001213000">
    <property type="component" value="Unassembled WGS sequence"/>
</dbReference>
<evidence type="ECO:0008006" key="3">
    <source>
        <dbReference type="Google" id="ProtNLM"/>
    </source>
</evidence>
<name>A0AAD5W4W8_9AGAR</name>
<comment type="caution">
    <text evidence="1">The sequence shown here is derived from an EMBL/GenBank/DDBJ whole genome shotgun (WGS) entry which is preliminary data.</text>
</comment>
<dbReference type="AlphaFoldDB" id="A0AAD5W4W8"/>
<accession>A0AAD5W4W8</accession>
<dbReference type="PANTHER" id="PTHR13379">
    <property type="entry name" value="UNCHARACTERIZED DUF1308"/>
    <property type="match status" value="1"/>
</dbReference>
<dbReference type="EMBL" id="JANIEX010000029">
    <property type="protein sequence ID" value="KAJ3575707.1"/>
    <property type="molecule type" value="Genomic_DNA"/>
</dbReference>
<sequence length="693" mass="77073">MSFTSRTKSESFDDSDATTSQSDLMILEILVLTIVYHQLSLVDYKALKTSRMNAPIHIELQQLRLKLQEIYVASAHFRPLSLKPPILDSSLENSAESSEDSSPWTHQDQIPGLRQLRESIRLDLDVLDKFLDDEASSSLPPLSTNAPYLIAVWNELICAKSPVVSVFKMFDIGGSVSQGKTSGKRSGKKASVGVKVDVVAENGRRWIRVNTIKNSKILAEFREIDSYLTDNDSSEEYEGMPPTLAQKEFDNSVLRMGRSLVQAAKANPIEGTSVIPRITLRLTRLDPSLKNVDTRVARTIRLLRERGIDVELGERDETELMKRLPSLPSSPSPPSLPRPTRRITLDLSALIALVSDLTHFPLPANLEEANRRFIPPQEYREWKETRIEHKKPQDRVSKAVPELSIEDLPKVYVKQARALTKQLLQEMVKGMIQEIHDQLSEVTNGDLSQVEFWTTPEARSRCLLIVNKIGGANEKRRVRALLEHGDDVAGGIEAYWKGSRYPSQFIPILPIKTFPNSSNPDPSFVLGEELYSKYNPTPFSHVLKKTCECILAQEIVPDPRTQVLNGNAGLPDAVQPVDDRNETGEIQRAAVTKVNPRLTAHTVQSMLWGAELGWTTLTGNKSSVKAILREIRAARVSGRLDEEDMESCVGGSDAVRYEEDVSGCAGGGGAAALWVVDPRSLAEGMSSLPPIEY</sequence>